<dbReference type="InterPro" id="IPR008780">
    <property type="entry name" value="Plasmodium_Vir"/>
</dbReference>
<accession>A0A0J9VAZ4</accession>
<evidence type="ECO:0000256" key="1">
    <source>
        <dbReference type="SAM" id="MobiDB-lite"/>
    </source>
</evidence>
<feature type="region of interest" description="Disordered" evidence="1">
    <location>
        <begin position="87"/>
        <end position="115"/>
    </location>
</feature>
<evidence type="ECO:0000313" key="3">
    <source>
        <dbReference type="Proteomes" id="UP000053327"/>
    </source>
</evidence>
<feature type="compositionally biased region" description="Polar residues" evidence="1">
    <location>
        <begin position="92"/>
        <end position="103"/>
    </location>
</feature>
<proteinExistence type="predicted"/>
<protein>
    <submittedName>
        <fullName evidence="2">Uncharacterized protein</fullName>
    </submittedName>
</protein>
<dbReference type="AlphaFoldDB" id="A0A0J9VAZ4"/>
<gene>
    <name evidence="2" type="ORF">PVBG_06269</name>
</gene>
<reference evidence="2 3" key="1">
    <citation type="submission" date="2011-08" db="EMBL/GenBank/DDBJ databases">
        <title>The Genome Sequence of Plasmodium vivax Brazil I.</title>
        <authorList>
            <consortium name="The Broad Institute Genome Sequencing Platform"/>
            <consortium name="The Broad Institute Genome Sequencing Center for Infectious Disease"/>
            <person name="Neafsey D."/>
            <person name="Carlton J."/>
            <person name="Barnwell J."/>
            <person name="Collins W."/>
            <person name="Escalante A."/>
            <person name="Mullikin J."/>
            <person name="Saul A."/>
            <person name="Guigo R."/>
            <person name="Camara F."/>
            <person name="Young S.K."/>
            <person name="Zeng Q."/>
            <person name="Gargeya S."/>
            <person name="Fitzgerald M."/>
            <person name="Haas B."/>
            <person name="Abouelleil A."/>
            <person name="Alvarado L."/>
            <person name="Arachchi H.M."/>
            <person name="Berlin A."/>
            <person name="Brown A."/>
            <person name="Chapman S.B."/>
            <person name="Chen Z."/>
            <person name="Dunbar C."/>
            <person name="Freedman E."/>
            <person name="Gearin G."/>
            <person name="Gellesch M."/>
            <person name="Goldberg J."/>
            <person name="Griggs A."/>
            <person name="Gujja S."/>
            <person name="Heiman D."/>
            <person name="Howarth C."/>
            <person name="Larson L."/>
            <person name="Lui A."/>
            <person name="MacDonald P.J.P."/>
            <person name="Montmayeur A."/>
            <person name="Murphy C."/>
            <person name="Neiman D."/>
            <person name="Pearson M."/>
            <person name="Priest M."/>
            <person name="Roberts A."/>
            <person name="Saif S."/>
            <person name="Shea T."/>
            <person name="Shenoy N."/>
            <person name="Sisk P."/>
            <person name="Stolte C."/>
            <person name="Sykes S."/>
            <person name="Wortman J."/>
            <person name="Nusbaum C."/>
            <person name="Birren B."/>
        </authorList>
    </citation>
    <scope>NUCLEOTIDE SEQUENCE [LARGE SCALE GENOMIC DNA]</scope>
    <source>
        <strain evidence="2 3">Brazil I</strain>
    </source>
</reference>
<dbReference type="Proteomes" id="UP000053327">
    <property type="component" value="Unassembled WGS sequence"/>
</dbReference>
<dbReference type="EMBL" id="KQ234943">
    <property type="protein sequence ID" value="KMZ83278.1"/>
    <property type="molecule type" value="Genomic_DNA"/>
</dbReference>
<dbReference type="OrthoDB" id="386202at2759"/>
<dbReference type="Pfam" id="PF05795">
    <property type="entry name" value="Plasmodium_Vir"/>
    <property type="match status" value="1"/>
</dbReference>
<name>A0A0J9VAZ4_PLAV1</name>
<sequence length="217" mass="24614">MNSLFYLYDDYINIIKATTKDHASESDFKTYTKHCVKKYQELEDKCLKESTSFCKALCDFKKKYESIILSDEIIKDWSERTLPSLSKHENAQVKSPQLSSTLAHPSLADNGISERANRNLLTSSESLERGSEGPVKPGIMTEKMNVTELIVNDGSRSPKEISYIPYNSRQDSSENNEKIEIPKDNDFDIPTNKIIGTSISTVGVSSLFFLFYKVNNK</sequence>
<evidence type="ECO:0000313" key="2">
    <source>
        <dbReference type="EMBL" id="KMZ83278.1"/>
    </source>
</evidence>
<organism evidence="2 3">
    <name type="scientific">Plasmodium vivax (strain Brazil I)</name>
    <dbReference type="NCBI Taxonomy" id="1033975"/>
    <lineage>
        <taxon>Eukaryota</taxon>
        <taxon>Sar</taxon>
        <taxon>Alveolata</taxon>
        <taxon>Apicomplexa</taxon>
        <taxon>Aconoidasida</taxon>
        <taxon>Haemosporida</taxon>
        <taxon>Plasmodiidae</taxon>
        <taxon>Plasmodium</taxon>
        <taxon>Plasmodium (Plasmodium)</taxon>
    </lineage>
</organism>